<reference evidence="1" key="1">
    <citation type="journal article" date="2020" name="Fungal Divers.">
        <title>Resolving the Mortierellaceae phylogeny through synthesis of multi-gene phylogenetics and phylogenomics.</title>
        <authorList>
            <person name="Vandepol N."/>
            <person name="Liber J."/>
            <person name="Desiro A."/>
            <person name="Na H."/>
            <person name="Kennedy M."/>
            <person name="Barry K."/>
            <person name="Grigoriev I.V."/>
            <person name="Miller A.N."/>
            <person name="O'Donnell K."/>
            <person name="Stajich J.E."/>
            <person name="Bonito G."/>
        </authorList>
    </citation>
    <scope>NUCLEOTIDE SEQUENCE</scope>
    <source>
        <strain evidence="1">MES-2147</strain>
    </source>
</reference>
<name>A0A9P6J929_9FUNG</name>
<dbReference type="AlphaFoldDB" id="A0A9P6J929"/>
<feature type="non-terminal residue" evidence="1">
    <location>
        <position position="103"/>
    </location>
</feature>
<gene>
    <name evidence="1" type="ORF">BGZ65_003858</name>
</gene>
<dbReference type="EMBL" id="JAAAHW010006296">
    <property type="protein sequence ID" value="KAF9963376.1"/>
    <property type="molecule type" value="Genomic_DNA"/>
</dbReference>
<evidence type="ECO:0000313" key="2">
    <source>
        <dbReference type="Proteomes" id="UP000749646"/>
    </source>
</evidence>
<protein>
    <submittedName>
        <fullName evidence="1">Uncharacterized protein</fullName>
    </submittedName>
</protein>
<comment type="caution">
    <text evidence="1">The sequence shown here is derived from an EMBL/GenBank/DDBJ whole genome shotgun (WGS) entry which is preliminary data.</text>
</comment>
<sequence>MGSPASVPACAVRGHFQCEHYHEIDHLTQQEGMPQFEYITKLFLVLDEAQFLGDEFNGRTNHRDPCSHLSSKHFKTLINGGLLSYLAGQCAGSGVKDSSSPFE</sequence>
<dbReference type="OrthoDB" id="2393824at2759"/>
<accession>A0A9P6J929</accession>
<evidence type="ECO:0000313" key="1">
    <source>
        <dbReference type="EMBL" id="KAF9963376.1"/>
    </source>
</evidence>
<organism evidence="1 2">
    <name type="scientific">Modicella reniformis</name>
    <dbReference type="NCBI Taxonomy" id="1440133"/>
    <lineage>
        <taxon>Eukaryota</taxon>
        <taxon>Fungi</taxon>
        <taxon>Fungi incertae sedis</taxon>
        <taxon>Mucoromycota</taxon>
        <taxon>Mortierellomycotina</taxon>
        <taxon>Mortierellomycetes</taxon>
        <taxon>Mortierellales</taxon>
        <taxon>Mortierellaceae</taxon>
        <taxon>Modicella</taxon>
    </lineage>
</organism>
<proteinExistence type="predicted"/>
<dbReference type="Proteomes" id="UP000749646">
    <property type="component" value="Unassembled WGS sequence"/>
</dbReference>
<keyword evidence="2" id="KW-1185">Reference proteome</keyword>